<reference evidence="2" key="1">
    <citation type="submission" date="2017-02" db="EMBL/GenBank/DDBJ databases">
        <authorList>
            <person name="Daims H."/>
        </authorList>
    </citation>
    <scope>NUCLEOTIDE SEQUENCE [LARGE SCALE GENOMIC DNA]</scope>
</reference>
<accession>A0A1R4H0B0</accession>
<organism evidence="1 2">
    <name type="scientific">Crenothrix polyspora</name>
    <dbReference type="NCBI Taxonomy" id="360316"/>
    <lineage>
        <taxon>Bacteria</taxon>
        <taxon>Pseudomonadati</taxon>
        <taxon>Pseudomonadota</taxon>
        <taxon>Gammaproteobacteria</taxon>
        <taxon>Methylococcales</taxon>
        <taxon>Crenotrichaceae</taxon>
        <taxon>Crenothrix</taxon>
    </lineage>
</organism>
<sequence length="37" mass="3981">MYQASKAIALNMLGKGIDIKTIAEVTGLTESVVKTER</sequence>
<dbReference type="Proteomes" id="UP000195667">
    <property type="component" value="Unassembled WGS sequence"/>
</dbReference>
<evidence type="ECO:0008006" key="3">
    <source>
        <dbReference type="Google" id="ProtNLM"/>
    </source>
</evidence>
<name>A0A1R4H0B0_9GAMM</name>
<dbReference type="EMBL" id="FUKI01000003">
    <property type="protein sequence ID" value="SJM89269.1"/>
    <property type="molecule type" value="Genomic_DNA"/>
</dbReference>
<evidence type="ECO:0000313" key="2">
    <source>
        <dbReference type="Proteomes" id="UP000195667"/>
    </source>
</evidence>
<evidence type="ECO:0000313" key="1">
    <source>
        <dbReference type="EMBL" id="SJM89269.1"/>
    </source>
</evidence>
<dbReference type="AlphaFoldDB" id="A0A1R4H0B0"/>
<keyword evidence="2" id="KW-1185">Reference proteome</keyword>
<protein>
    <recommendedName>
        <fullName evidence="3">Transposase</fullName>
    </recommendedName>
</protein>
<proteinExistence type="predicted"/>
<gene>
    <name evidence="1" type="ORF">CRENPOLYSF1_1000005</name>
</gene>